<dbReference type="EMBL" id="SMKP01000033">
    <property type="protein sequence ID" value="TDD21604.1"/>
    <property type="molecule type" value="Genomic_DNA"/>
</dbReference>
<dbReference type="PANTHER" id="PTHR46825:SF9">
    <property type="entry name" value="BETA-LACTAMASE-RELATED DOMAIN-CONTAINING PROTEIN"/>
    <property type="match status" value="1"/>
</dbReference>
<protein>
    <recommendedName>
        <fullName evidence="5">Beta-lactamase</fullName>
        <ecNumber evidence="5">3.5.2.6</ecNumber>
    </recommendedName>
</protein>
<dbReference type="InterPro" id="IPR001586">
    <property type="entry name" value="Beta-lactam_class-C_AS"/>
</dbReference>
<evidence type="ECO:0000256" key="4">
    <source>
        <dbReference type="ARBA" id="ARBA00023251"/>
    </source>
</evidence>
<dbReference type="OrthoDB" id="3171327at2"/>
<dbReference type="Pfam" id="PF00144">
    <property type="entry name" value="Beta-lactamase"/>
    <property type="match status" value="1"/>
</dbReference>
<accession>A0A4R4WVA8</accession>
<sequence length="360" mass="37392">MGADRHRPGRVQAGGAPQVPGSPSVRGPVVTAVHGDAGLATRIEELLGARHPVAAAALITTAGVTVASRGAGLDSDFEIGSVSKAVTGLLYADALDRGELKPETTLGELLPLGDVPAARVTLASLSQHRSGLPRLPKTAQPLRRTLALWRHGTNPYGEDLQQLLVQARTVRVGRPRARYSNFGFELLGHAIASAAGTSYADLVQQRIASPLQLNRLYLPATADQLGPDALTGTSRRGRPRQPWTGEAVGPAGGIRATIGDMARLMAALLDGSAPGISALDPIAPFGKGARIGAGWITITVKGHLITWHNGGTGGFRSWAGLDRDTATGAVVLSATSASVDRHGFLLLTERAETTRTASNS</sequence>
<dbReference type="AlphaFoldDB" id="A0A4R4WVA8"/>
<comment type="catalytic activity">
    <reaction evidence="1 5">
        <text>a beta-lactam + H2O = a substituted beta-amino acid</text>
        <dbReference type="Rhea" id="RHEA:20401"/>
        <dbReference type="ChEBI" id="CHEBI:15377"/>
        <dbReference type="ChEBI" id="CHEBI:35627"/>
        <dbReference type="ChEBI" id="CHEBI:140347"/>
        <dbReference type="EC" id="3.5.2.6"/>
    </reaction>
</comment>
<dbReference type="GO" id="GO:0046677">
    <property type="term" value="P:response to antibiotic"/>
    <property type="evidence" value="ECO:0007669"/>
    <property type="project" value="UniProtKB-UniRule"/>
</dbReference>
<dbReference type="GO" id="GO:0008800">
    <property type="term" value="F:beta-lactamase activity"/>
    <property type="evidence" value="ECO:0007669"/>
    <property type="project" value="UniProtKB-UniRule"/>
</dbReference>
<evidence type="ECO:0000256" key="2">
    <source>
        <dbReference type="ARBA" id="ARBA00007840"/>
    </source>
</evidence>
<dbReference type="EC" id="3.5.2.6" evidence="5"/>
<dbReference type="InterPro" id="IPR001466">
    <property type="entry name" value="Beta-lactam-related"/>
</dbReference>
<name>A0A4R4WVA8_9ACTN</name>
<dbReference type="GO" id="GO:0030288">
    <property type="term" value="C:outer membrane-bounded periplasmic space"/>
    <property type="evidence" value="ECO:0007669"/>
    <property type="project" value="InterPro"/>
</dbReference>
<dbReference type="PROSITE" id="PS00336">
    <property type="entry name" value="BETA_LACTAMASE_C"/>
    <property type="match status" value="1"/>
</dbReference>
<evidence type="ECO:0000313" key="9">
    <source>
        <dbReference type="Proteomes" id="UP000294543"/>
    </source>
</evidence>
<dbReference type="SUPFAM" id="SSF56601">
    <property type="entry name" value="beta-lactamase/transpeptidase-like"/>
    <property type="match status" value="1"/>
</dbReference>
<dbReference type="PANTHER" id="PTHR46825">
    <property type="entry name" value="D-ALANYL-D-ALANINE-CARBOXYPEPTIDASE/ENDOPEPTIDASE AMPH"/>
    <property type="match status" value="1"/>
</dbReference>
<dbReference type="Proteomes" id="UP000294543">
    <property type="component" value="Unassembled WGS sequence"/>
</dbReference>
<comment type="similarity">
    <text evidence="2 5">Belongs to the class-C beta-lactamase family.</text>
</comment>
<evidence type="ECO:0000259" key="7">
    <source>
        <dbReference type="Pfam" id="PF00144"/>
    </source>
</evidence>
<keyword evidence="9" id="KW-1185">Reference proteome</keyword>
<reference evidence="8 9" key="1">
    <citation type="submission" date="2019-03" db="EMBL/GenBank/DDBJ databases">
        <title>Draft genome sequences of novel Actinobacteria.</title>
        <authorList>
            <person name="Sahin N."/>
            <person name="Ay H."/>
            <person name="Saygin H."/>
        </authorList>
    </citation>
    <scope>NUCLEOTIDE SEQUENCE [LARGE SCALE GENOMIC DNA]</scope>
    <source>
        <strain evidence="8 9">KC712</strain>
    </source>
</reference>
<feature type="compositionally biased region" description="Low complexity" evidence="6">
    <location>
        <begin position="17"/>
        <end position="26"/>
    </location>
</feature>
<dbReference type="GO" id="GO:0017001">
    <property type="term" value="P:antibiotic catabolic process"/>
    <property type="evidence" value="ECO:0007669"/>
    <property type="project" value="InterPro"/>
</dbReference>
<keyword evidence="3 5" id="KW-0378">Hydrolase</keyword>
<dbReference type="InterPro" id="IPR012338">
    <property type="entry name" value="Beta-lactam/transpept-like"/>
</dbReference>
<evidence type="ECO:0000256" key="5">
    <source>
        <dbReference type="RuleBase" id="RU361140"/>
    </source>
</evidence>
<feature type="domain" description="Beta-lactamase-related" evidence="7">
    <location>
        <begin position="41"/>
        <end position="338"/>
    </location>
</feature>
<evidence type="ECO:0000256" key="1">
    <source>
        <dbReference type="ARBA" id="ARBA00001526"/>
    </source>
</evidence>
<feature type="region of interest" description="Disordered" evidence="6">
    <location>
        <begin position="1"/>
        <end position="26"/>
    </location>
</feature>
<keyword evidence="4 5" id="KW-0046">Antibiotic resistance</keyword>
<dbReference type="Gene3D" id="3.40.710.10">
    <property type="entry name" value="DD-peptidase/beta-lactamase superfamily"/>
    <property type="match status" value="1"/>
</dbReference>
<comment type="caution">
    <text evidence="8">The sequence shown here is derived from an EMBL/GenBank/DDBJ whole genome shotgun (WGS) entry which is preliminary data.</text>
</comment>
<proteinExistence type="inferred from homology"/>
<dbReference type="InterPro" id="IPR050491">
    <property type="entry name" value="AmpC-like"/>
</dbReference>
<evidence type="ECO:0000313" key="8">
    <source>
        <dbReference type="EMBL" id="TDD21604.1"/>
    </source>
</evidence>
<organism evidence="8 9">
    <name type="scientific">Nonomuraea diastatica</name>
    <dbReference type="NCBI Taxonomy" id="1848329"/>
    <lineage>
        <taxon>Bacteria</taxon>
        <taxon>Bacillati</taxon>
        <taxon>Actinomycetota</taxon>
        <taxon>Actinomycetes</taxon>
        <taxon>Streptosporangiales</taxon>
        <taxon>Streptosporangiaceae</taxon>
        <taxon>Nonomuraea</taxon>
    </lineage>
</organism>
<evidence type="ECO:0000256" key="6">
    <source>
        <dbReference type="SAM" id="MobiDB-lite"/>
    </source>
</evidence>
<feature type="region of interest" description="Disordered" evidence="6">
    <location>
        <begin position="227"/>
        <end position="249"/>
    </location>
</feature>
<evidence type="ECO:0000256" key="3">
    <source>
        <dbReference type="ARBA" id="ARBA00022801"/>
    </source>
</evidence>
<gene>
    <name evidence="8" type="ORF">E1294_14305</name>
</gene>